<sequence length="116" mass="13575">MSDRRYGTAVTPQKVFCHNISTNKFRRHHKHFVHFFLESVTGIWQSLFLCIICSISKFYWWPCHFIKKTKSLEAECNSIFLSHIRLSSFVTGLTKGFTSCNTTKYFSGTHNDNQKS</sequence>
<feature type="transmembrane region" description="Helical" evidence="1">
    <location>
        <begin position="42"/>
        <end position="60"/>
    </location>
</feature>
<proteinExistence type="predicted"/>
<evidence type="ECO:0000256" key="1">
    <source>
        <dbReference type="SAM" id="Phobius"/>
    </source>
</evidence>
<dbReference type="InParanoid" id="A0A2K2DPT4"/>
<protein>
    <submittedName>
        <fullName evidence="2 3">Uncharacterized protein</fullName>
    </submittedName>
</protein>
<evidence type="ECO:0000313" key="4">
    <source>
        <dbReference type="Proteomes" id="UP000008810"/>
    </source>
</evidence>
<reference evidence="2" key="2">
    <citation type="submission" date="2017-06" db="EMBL/GenBank/DDBJ databases">
        <title>WGS assembly of Brachypodium distachyon.</title>
        <authorList>
            <consortium name="The International Brachypodium Initiative"/>
            <person name="Lucas S."/>
            <person name="Harmon-Smith M."/>
            <person name="Lail K."/>
            <person name="Tice H."/>
            <person name="Grimwood J."/>
            <person name="Bruce D."/>
            <person name="Barry K."/>
            <person name="Shu S."/>
            <person name="Lindquist E."/>
            <person name="Wang M."/>
            <person name="Pitluck S."/>
            <person name="Vogel J.P."/>
            <person name="Garvin D.F."/>
            <person name="Mockler T.C."/>
            <person name="Schmutz J."/>
            <person name="Rokhsar D."/>
            <person name="Bevan M.W."/>
        </authorList>
    </citation>
    <scope>NUCLEOTIDE SEQUENCE</scope>
    <source>
        <strain evidence="2">Bd21</strain>
    </source>
</reference>
<evidence type="ECO:0000313" key="3">
    <source>
        <dbReference type="EnsemblPlants" id="PNT76296"/>
    </source>
</evidence>
<name>A0A2K2DPT4_BRADI</name>
<dbReference type="Gramene" id="PNT76296">
    <property type="protein sequence ID" value="PNT76296"/>
    <property type="gene ID" value="BRADI_1g46846v3"/>
</dbReference>
<reference evidence="3" key="3">
    <citation type="submission" date="2018-08" db="UniProtKB">
        <authorList>
            <consortium name="EnsemblPlants"/>
        </authorList>
    </citation>
    <scope>IDENTIFICATION</scope>
    <source>
        <strain evidence="3">cv. Bd21</strain>
    </source>
</reference>
<keyword evidence="1" id="KW-0812">Transmembrane</keyword>
<reference evidence="2 3" key="1">
    <citation type="journal article" date="2010" name="Nature">
        <title>Genome sequencing and analysis of the model grass Brachypodium distachyon.</title>
        <authorList>
            <consortium name="International Brachypodium Initiative"/>
        </authorList>
    </citation>
    <scope>NUCLEOTIDE SEQUENCE [LARGE SCALE GENOMIC DNA]</scope>
    <source>
        <strain evidence="2 3">Bd21</strain>
    </source>
</reference>
<dbReference type="EMBL" id="CM000880">
    <property type="protein sequence ID" value="PNT76296.1"/>
    <property type="molecule type" value="Genomic_DNA"/>
</dbReference>
<dbReference type="EnsemblPlants" id="PNT76296">
    <property type="protein sequence ID" value="PNT76296"/>
    <property type="gene ID" value="BRADI_1g46846v3"/>
</dbReference>
<evidence type="ECO:0000313" key="2">
    <source>
        <dbReference type="EMBL" id="PNT76296.1"/>
    </source>
</evidence>
<accession>A0A2K2DPT4</accession>
<gene>
    <name evidence="2" type="ORF">BRADI_1g46846v3</name>
</gene>
<dbReference type="AlphaFoldDB" id="A0A2K2DPT4"/>
<keyword evidence="4" id="KW-1185">Reference proteome</keyword>
<keyword evidence="1" id="KW-0472">Membrane</keyword>
<dbReference type="Proteomes" id="UP000008810">
    <property type="component" value="Chromosome 1"/>
</dbReference>
<organism evidence="2">
    <name type="scientific">Brachypodium distachyon</name>
    <name type="common">Purple false brome</name>
    <name type="synonym">Trachynia distachya</name>
    <dbReference type="NCBI Taxonomy" id="15368"/>
    <lineage>
        <taxon>Eukaryota</taxon>
        <taxon>Viridiplantae</taxon>
        <taxon>Streptophyta</taxon>
        <taxon>Embryophyta</taxon>
        <taxon>Tracheophyta</taxon>
        <taxon>Spermatophyta</taxon>
        <taxon>Magnoliopsida</taxon>
        <taxon>Liliopsida</taxon>
        <taxon>Poales</taxon>
        <taxon>Poaceae</taxon>
        <taxon>BOP clade</taxon>
        <taxon>Pooideae</taxon>
        <taxon>Stipodae</taxon>
        <taxon>Brachypodieae</taxon>
        <taxon>Brachypodium</taxon>
    </lineage>
</organism>
<keyword evidence="1" id="KW-1133">Transmembrane helix</keyword>